<dbReference type="InParanoid" id="A0A0V0QZW5"/>
<dbReference type="InterPro" id="IPR009003">
    <property type="entry name" value="Peptidase_S1_PA"/>
</dbReference>
<dbReference type="InterPro" id="IPR036034">
    <property type="entry name" value="PDZ_sf"/>
</dbReference>
<dbReference type="PANTHER" id="PTHR47389">
    <property type="entry name" value="OS09G0436400 PROTEIN"/>
    <property type="match status" value="1"/>
</dbReference>
<evidence type="ECO:0000313" key="3">
    <source>
        <dbReference type="Proteomes" id="UP000054937"/>
    </source>
</evidence>
<evidence type="ECO:0000313" key="2">
    <source>
        <dbReference type="EMBL" id="KRX07445.1"/>
    </source>
</evidence>
<comment type="caution">
    <text evidence="2">The sequence shown here is derived from an EMBL/GenBank/DDBJ whole genome shotgun (WGS) entry which is preliminary data.</text>
</comment>
<protein>
    <submittedName>
        <fullName evidence="2">Trypsin-like cysteine/serine peptidase domain</fullName>
    </submittedName>
</protein>
<gene>
    <name evidence="2" type="ORF">PPERSA_03278</name>
</gene>
<dbReference type="PANTHER" id="PTHR47389:SF4">
    <property type="entry name" value="OS09G0436400 PROTEIN"/>
    <property type="match status" value="1"/>
</dbReference>
<feature type="domain" description="PDZ" evidence="1">
    <location>
        <begin position="283"/>
        <end position="343"/>
    </location>
</feature>
<dbReference type="SUPFAM" id="SSF50494">
    <property type="entry name" value="Trypsin-like serine proteases"/>
    <property type="match status" value="1"/>
</dbReference>
<keyword evidence="3" id="KW-1185">Reference proteome</keyword>
<accession>A0A0V0QZW5</accession>
<dbReference type="Gene3D" id="2.30.42.10">
    <property type="match status" value="1"/>
</dbReference>
<reference evidence="2 3" key="1">
    <citation type="journal article" date="2015" name="Sci. Rep.">
        <title>Genome of the facultative scuticociliatosis pathogen Pseudocohnilembus persalinus provides insight into its virulence through horizontal gene transfer.</title>
        <authorList>
            <person name="Xiong J."/>
            <person name="Wang G."/>
            <person name="Cheng J."/>
            <person name="Tian M."/>
            <person name="Pan X."/>
            <person name="Warren A."/>
            <person name="Jiang C."/>
            <person name="Yuan D."/>
            <person name="Miao W."/>
        </authorList>
    </citation>
    <scope>NUCLEOTIDE SEQUENCE [LARGE SCALE GENOMIC DNA]</scope>
    <source>
        <strain evidence="2">36N120E</strain>
    </source>
</reference>
<dbReference type="InterPro" id="IPR001478">
    <property type="entry name" value="PDZ"/>
</dbReference>
<dbReference type="AlphaFoldDB" id="A0A0V0QZW5"/>
<dbReference type="EMBL" id="LDAU01000083">
    <property type="protein sequence ID" value="KRX07445.1"/>
    <property type="molecule type" value="Genomic_DNA"/>
</dbReference>
<organism evidence="2 3">
    <name type="scientific">Pseudocohnilembus persalinus</name>
    <name type="common">Ciliate</name>
    <dbReference type="NCBI Taxonomy" id="266149"/>
    <lineage>
        <taxon>Eukaryota</taxon>
        <taxon>Sar</taxon>
        <taxon>Alveolata</taxon>
        <taxon>Ciliophora</taxon>
        <taxon>Intramacronucleata</taxon>
        <taxon>Oligohymenophorea</taxon>
        <taxon>Scuticociliatia</taxon>
        <taxon>Philasterida</taxon>
        <taxon>Pseudocohnilembidae</taxon>
        <taxon>Pseudocohnilembus</taxon>
    </lineage>
</organism>
<dbReference type="Pfam" id="PF13180">
    <property type="entry name" value="PDZ_2"/>
    <property type="match status" value="1"/>
</dbReference>
<name>A0A0V0QZW5_PSEPJ</name>
<dbReference type="PROSITE" id="PS50106">
    <property type="entry name" value="PDZ"/>
    <property type="match status" value="1"/>
</dbReference>
<proteinExistence type="predicted"/>
<dbReference type="SMART" id="SM00228">
    <property type="entry name" value="PDZ"/>
    <property type="match status" value="1"/>
</dbReference>
<dbReference type="OrthoDB" id="286004at2759"/>
<dbReference type="SUPFAM" id="SSF50156">
    <property type="entry name" value="PDZ domain-like"/>
    <property type="match status" value="1"/>
</dbReference>
<sequence length="378" mass="43624">MQALKFFFKTNFRSFKQKSATLPIFLVTMPLLINQFQIQNDSQSITNKIFQKIFSQQTQKIQCFFEKSETNFQKLLHISEKFTIQICEEGTDDVVATGLLISNGVFITINNIFQNKKDTHNYYFKFMNKPYKFQFNLKYTMKSENLSFCHFNVDENHDIFVNDKDFHNSISKFDILNHLQTNAELGQNIYLIAKNQDNQNILQQGFVLDPQFRSKNFDPYSFPIYTDINPNLNLNKFSKYSECTSIFGGPILDSHGKVLGIILPQNSYYQNVLATPASYLQGILSQYKQKQQVLRPYLGLEVKSALENKGAFVIKINSDSPSDKANLKLGDIIEEVNGIKITNNQDLLKCIGYNIHEKFELKVNSNGQSKVIHLVTDQ</sequence>
<evidence type="ECO:0000259" key="1">
    <source>
        <dbReference type="PROSITE" id="PS50106"/>
    </source>
</evidence>
<dbReference type="Proteomes" id="UP000054937">
    <property type="component" value="Unassembled WGS sequence"/>
</dbReference>
<dbReference type="OMA" id="PSTYFQG"/>